<gene>
    <name evidence="4" type="ORF">ACFQ39_12805</name>
</gene>
<evidence type="ECO:0000313" key="5">
    <source>
        <dbReference type="Proteomes" id="UP001597201"/>
    </source>
</evidence>
<dbReference type="Pfam" id="PF02397">
    <property type="entry name" value="Bac_transf"/>
    <property type="match status" value="1"/>
</dbReference>
<organism evidence="4 5">
    <name type="scientific">Namhaeicola litoreus</name>
    <dbReference type="NCBI Taxonomy" id="1052145"/>
    <lineage>
        <taxon>Bacteria</taxon>
        <taxon>Pseudomonadati</taxon>
        <taxon>Bacteroidota</taxon>
        <taxon>Flavobacteriia</taxon>
        <taxon>Flavobacteriales</taxon>
        <taxon>Flavobacteriaceae</taxon>
        <taxon>Namhaeicola</taxon>
    </lineage>
</organism>
<dbReference type="EMBL" id="JBHTMY010000003">
    <property type="protein sequence ID" value="MFD1316498.1"/>
    <property type="molecule type" value="Genomic_DNA"/>
</dbReference>
<dbReference type="GO" id="GO:0016740">
    <property type="term" value="F:transferase activity"/>
    <property type="evidence" value="ECO:0007669"/>
    <property type="project" value="UniProtKB-KW"/>
</dbReference>
<keyword evidence="5" id="KW-1185">Reference proteome</keyword>
<evidence type="ECO:0000256" key="1">
    <source>
        <dbReference type="ARBA" id="ARBA00006464"/>
    </source>
</evidence>
<dbReference type="PANTHER" id="PTHR30576">
    <property type="entry name" value="COLANIC BIOSYNTHESIS UDP-GLUCOSE LIPID CARRIER TRANSFERASE"/>
    <property type="match status" value="1"/>
</dbReference>
<dbReference type="PANTHER" id="PTHR30576:SF20">
    <property type="entry name" value="QUINOVOSAMINEPHOSPHOTRANSFERAE-RELATED"/>
    <property type="match status" value="1"/>
</dbReference>
<dbReference type="InterPro" id="IPR003362">
    <property type="entry name" value="Bact_transf"/>
</dbReference>
<evidence type="ECO:0000313" key="4">
    <source>
        <dbReference type="EMBL" id="MFD1316498.1"/>
    </source>
</evidence>
<proteinExistence type="inferred from homology"/>
<name>A0ABW3Y7D8_9FLAO</name>
<feature type="domain" description="Bacterial sugar transferase" evidence="3">
    <location>
        <begin position="19"/>
        <end position="206"/>
    </location>
</feature>
<evidence type="ECO:0000256" key="2">
    <source>
        <dbReference type="SAM" id="Phobius"/>
    </source>
</evidence>
<keyword evidence="2" id="KW-1133">Transmembrane helix</keyword>
<keyword evidence="2" id="KW-0472">Membrane</keyword>
<protein>
    <submittedName>
        <fullName evidence="4">Sugar transferase</fullName>
    </submittedName>
</protein>
<comment type="similarity">
    <text evidence="1">Belongs to the bacterial sugar transferase family.</text>
</comment>
<comment type="caution">
    <text evidence="4">The sequence shown here is derived from an EMBL/GenBank/DDBJ whole genome shotgun (WGS) entry which is preliminary data.</text>
</comment>
<evidence type="ECO:0000259" key="3">
    <source>
        <dbReference type="Pfam" id="PF02397"/>
    </source>
</evidence>
<dbReference type="RefSeq" id="WP_377179533.1">
    <property type="nucleotide sequence ID" value="NZ_JBHTMY010000003.1"/>
</dbReference>
<accession>A0ABW3Y7D8</accession>
<reference evidence="5" key="1">
    <citation type="journal article" date="2019" name="Int. J. Syst. Evol. Microbiol.">
        <title>The Global Catalogue of Microorganisms (GCM) 10K type strain sequencing project: providing services to taxonomists for standard genome sequencing and annotation.</title>
        <authorList>
            <consortium name="The Broad Institute Genomics Platform"/>
            <consortium name="The Broad Institute Genome Sequencing Center for Infectious Disease"/>
            <person name="Wu L."/>
            <person name="Ma J."/>
        </authorList>
    </citation>
    <scope>NUCLEOTIDE SEQUENCE [LARGE SCALE GENOMIC DNA]</scope>
    <source>
        <strain evidence="5">CCUG 61485</strain>
    </source>
</reference>
<keyword evidence="2" id="KW-0812">Transmembrane</keyword>
<keyword evidence="4" id="KW-0808">Transferase</keyword>
<sequence length="207" mass="24396">MILHDLCNQTITRKQRLIKRVFDLFLAIPILFILIIPMIIFILFSTISTGSFGLFRQERIGRYGKTFKILKIRSMRSNDVNYSPISVFNREYITPFGRFLRKFNIDEWPQVINVVLGDMSMVGPRPDVSGYADLLEGENRRVLCVKPGITGPATIDFRNEEQLLIKQDNPKEYNDQVIWPKKVELNKRYIENWSIRMDIKYLFKTLK</sequence>
<feature type="transmembrane region" description="Helical" evidence="2">
    <location>
        <begin position="21"/>
        <end position="44"/>
    </location>
</feature>
<dbReference type="Proteomes" id="UP001597201">
    <property type="component" value="Unassembled WGS sequence"/>
</dbReference>